<evidence type="ECO:0000313" key="2">
    <source>
        <dbReference type="Proteomes" id="UP000182312"/>
    </source>
</evidence>
<name>A0A1I0TWQ4_9RHOB</name>
<organism evidence="1 2">
    <name type="scientific">Paracoccus halophilus</name>
    <dbReference type="NCBI Taxonomy" id="376733"/>
    <lineage>
        <taxon>Bacteria</taxon>
        <taxon>Pseudomonadati</taxon>
        <taxon>Pseudomonadota</taxon>
        <taxon>Alphaproteobacteria</taxon>
        <taxon>Rhodobacterales</taxon>
        <taxon>Paracoccaceae</taxon>
        <taxon>Paracoccus</taxon>
    </lineage>
</organism>
<protein>
    <recommendedName>
        <fullName evidence="3">Antibiotic ABC transporter</fullName>
    </recommendedName>
</protein>
<evidence type="ECO:0008006" key="3">
    <source>
        <dbReference type="Google" id="ProtNLM"/>
    </source>
</evidence>
<reference evidence="1 2" key="1">
    <citation type="submission" date="2016-10" db="EMBL/GenBank/DDBJ databases">
        <authorList>
            <person name="de Groot N.N."/>
        </authorList>
    </citation>
    <scope>NUCLEOTIDE SEQUENCE [LARGE SCALE GENOMIC DNA]</scope>
    <source>
        <strain evidence="1 2">CGMCC 1.6117</strain>
    </source>
</reference>
<dbReference type="Proteomes" id="UP000182312">
    <property type="component" value="Unassembled WGS sequence"/>
</dbReference>
<dbReference type="EMBL" id="FOJO01000014">
    <property type="protein sequence ID" value="SFA56080.1"/>
    <property type="molecule type" value="Genomic_DNA"/>
</dbReference>
<accession>A0A1I0TWQ4</accession>
<dbReference type="AlphaFoldDB" id="A0A1I0TWQ4"/>
<proteinExistence type="predicted"/>
<gene>
    <name evidence="1" type="ORF">SAMN04487972_11480</name>
</gene>
<sequence>MGNIVMNAAQLRVPFLLWQQMARMSWEAQLVIALRTAGMLGLLRQDHSEPHRMVAEKANAATEAMHAAIRAAGRGERADRVMAAALRPYRRRTKANVRRLSRKKP</sequence>
<dbReference type="RefSeq" id="WP_052081440.1">
    <property type="nucleotide sequence ID" value="NZ_FOJO01000014.1"/>
</dbReference>
<evidence type="ECO:0000313" key="1">
    <source>
        <dbReference type="EMBL" id="SFA56080.1"/>
    </source>
</evidence>